<dbReference type="Proteomes" id="UP000001554">
    <property type="component" value="Unplaced"/>
</dbReference>
<feature type="repeat" description="NHL" evidence="4">
    <location>
        <begin position="169"/>
        <end position="220"/>
    </location>
</feature>
<dbReference type="RefSeq" id="XP_035663862.1">
    <property type="nucleotide sequence ID" value="XM_035807969.1"/>
</dbReference>
<keyword evidence="8" id="KW-1185">Reference proteome</keyword>
<sequence>MGVATEKNRDHSTITLDDLKNPSNRQKYTRAEYCPKHTDQRMTFYCQPCAKPVCRDCTITEHRPGPNHDPQEVSKVAQEVKGELQTLVATAQDRNNTLKKSEGSVTKKLSSITTNCEQQKKNIQKHFAQLRAKLDEEEKELTKKLEEMEKSQKEPLLKELKDVGSNNPVLRFGQEGSQQGQFDRPIDVAVRGDRLYVADTEDNIIVTDIGNDRVQVFDKNLNFQHKFGQKGRHPQDMWGPRGVSADSRGNIVLANVGGITDGVGHSEKLQVFRQDGTWVSTIPSDGDKLNLPHGVAVTEDGHVFVADAEDHCIRKYRYM</sequence>
<evidence type="ECO:0000256" key="1">
    <source>
        <dbReference type="ARBA" id="ARBA00008518"/>
    </source>
</evidence>
<dbReference type="Gene3D" id="3.30.160.60">
    <property type="entry name" value="Classic Zinc Finger"/>
    <property type="match status" value="1"/>
</dbReference>
<dbReference type="PROSITE" id="PS50119">
    <property type="entry name" value="ZF_BBOX"/>
    <property type="match status" value="1"/>
</dbReference>
<dbReference type="SMART" id="SM00336">
    <property type="entry name" value="BBOX"/>
    <property type="match status" value="1"/>
</dbReference>
<reference evidence="9" key="1">
    <citation type="submission" date="2025-08" db="UniProtKB">
        <authorList>
            <consortium name="RefSeq"/>
        </authorList>
    </citation>
    <scope>IDENTIFICATION</scope>
    <source>
        <strain evidence="9">S238N-H82</strain>
        <tissue evidence="9">Testes</tissue>
    </source>
</reference>
<gene>
    <name evidence="9" type="primary">LOC118407483</name>
</gene>
<dbReference type="FunFam" id="2.120.10.30:FF:000095">
    <property type="entry name" value="Uncharacterized protein"/>
    <property type="match status" value="1"/>
</dbReference>
<dbReference type="PANTHER" id="PTHR25462">
    <property type="entry name" value="BONUS, ISOFORM C-RELATED"/>
    <property type="match status" value="1"/>
</dbReference>
<feature type="domain" description="B box-type" evidence="7">
    <location>
        <begin position="29"/>
        <end position="73"/>
    </location>
</feature>
<evidence type="ECO:0000256" key="6">
    <source>
        <dbReference type="SAM" id="MobiDB-lite"/>
    </source>
</evidence>
<proteinExistence type="inferred from homology"/>
<dbReference type="InterPro" id="IPR013087">
    <property type="entry name" value="Znf_C2H2_type"/>
</dbReference>
<keyword evidence="3" id="KW-0862">Zinc</keyword>
<comment type="similarity">
    <text evidence="1">Belongs to the TRIM/RBCC family.</text>
</comment>
<dbReference type="GeneID" id="118407483"/>
<dbReference type="Pfam" id="PF00643">
    <property type="entry name" value="zf-B_box"/>
    <property type="match status" value="1"/>
</dbReference>
<protein>
    <submittedName>
        <fullName evidence="9">Tripartite motif-containing protein 3-like</fullName>
    </submittedName>
</protein>
<evidence type="ECO:0000256" key="4">
    <source>
        <dbReference type="PROSITE-ProRule" id="PRU00504"/>
    </source>
</evidence>
<keyword evidence="3" id="KW-0863">Zinc-finger</keyword>
<evidence type="ECO:0000313" key="9">
    <source>
        <dbReference type="RefSeq" id="XP_035663862.1"/>
    </source>
</evidence>
<name>A0A9J7KKP5_BRAFL</name>
<keyword evidence="2" id="KW-0677">Repeat</keyword>
<dbReference type="Pfam" id="PF01436">
    <property type="entry name" value="NHL"/>
    <property type="match status" value="1"/>
</dbReference>
<dbReference type="KEGG" id="bfo:118407483"/>
<dbReference type="InterPro" id="IPR011042">
    <property type="entry name" value="6-blade_b-propeller_TolB-like"/>
</dbReference>
<evidence type="ECO:0000256" key="3">
    <source>
        <dbReference type="PROSITE-ProRule" id="PRU00024"/>
    </source>
</evidence>
<feature type="region of interest" description="Disordered" evidence="6">
    <location>
        <begin position="1"/>
        <end position="22"/>
    </location>
</feature>
<organism evidence="8 9">
    <name type="scientific">Branchiostoma floridae</name>
    <name type="common">Florida lancelet</name>
    <name type="synonym">Amphioxus</name>
    <dbReference type="NCBI Taxonomy" id="7739"/>
    <lineage>
        <taxon>Eukaryota</taxon>
        <taxon>Metazoa</taxon>
        <taxon>Chordata</taxon>
        <taxon>Cephalochordata</taxon>
        <taxon>Leptocardii</taxon>
        <taxon>Amphioxiformes</taxon>
        <taxon>Branchiostomatidae</taxon>
        <taxon>Branchiostoma</taxon>
    </lineage>
</organism>
<dbReference type="InterPro" id="IPR047153">
    <property type="entry name" value="TRIM45/56/19-like"/>
</dbReference>
<feature type="coiled-coil region" evidence="5">
    <location>
        <begin position="120"/>
        <end position="154"/>
    </location>
</feature>
<evidence type="ECO:0000256" key="5">
    <source>
        <dbReference type="SAM" id="Coils"/>
    </source>
</evidence>
<dbReference type="Gene3D" id="2.120.10.30">
    <property type="entry name" value="TolB, C-terminal domain"/>
    <property type="match status" value="1"/>
</dbReference>
<keyword evidence="5" id="KW-0175">Coiled coil</keyword>
<keyword evidence="3" id="KW-0479">Metal-binding</keyword>
<dbReference type="SUPFAM" id="SSF63825">
    <property type="entry name" value="YWTD domain"/>
    <property type="match status" value="1"/>
</dbReference>
<dbReference type="AlphaFoldDB" id="A0A9J7KKP5"/>
<dbReference type="PROSITE" id="PS51125">
    <property type="entry name" value="NHL"/>
    <property type="match status" value="2"/>
</dbReference>
<dbReference type="PROSITE" id="PS00028">
    <property type="entry name" value="ZINC_FINGER_C2H2_1"/>
    <property type="match status" value="1"/>
</dbReference>
<dbReference type="PANTHER" id="PTHR25462:SF229">
    <property type="entry name" value="TRANSCRIPTION INTERMEDIARY FACTOR 1-BETA"/>
    <property type="match status" value="1"/>
</dbReference>
<accession>A0A9J7KKP5</accession>
<feature type="compositionally biased region" description="Basic and acidic residues" evidence="6">
    <location>
        <begin position="1"/>
        <end position="20"/>
    </location>
</feature>
<dbReference type="InterPro" id="IPR000315">
    <property type="entry name" value="Znf_B-box"/>
</dbReference>
<evidence type="ECO:0000259" key="7">
    <source>
        <dbReference type="PROSITE" id="PS50119"/>
    </source>
</evidence>
<dbReference type="CDD" id="cd05819">
    <property type="entry name" value="NHL"/>
    <property type="match status" value="1"/>
</dbReference>
<evidence type="ECO:0000256" key="2">
    <source>
        <dbReference type="ARBA" id="ARBA00022737"/>
    </source>
</evidence>
<dbReference type="SUPFAM" id="SSF57845">
    <property type="entry name" value="B-box zinc-binding domain"/>
    <property type="match status" value="1"/>
</dbReference>
<feature type="repeat" description="NHL" evidence="4">
    <location>
        <begin position="279"/>
        <end position="319"/>
    </location>
</feature>
<dbReference type="GO" id="GO:0061630">
    <property type="term" value="F:ubiquitin protein ligase activity"/>
    <property type="evidence" value="ECO:0000318"/>
    <property type="project" value="GO_Central"/>
</dbReference>
<dbReference type="InterPro" id="IPR001258">
    <property type="entry name" value="NHL_repeat"/>
</dbReference>
<dbReference type="GO" id="GO:0008270">
    <property type="term" value="F:zinc ion binding"/>
    <property type="evidence" value="ECO:0007669"/>
    <property type="project" value="UniProtKB-KW"/>
</dbReference>
<dbReference type="OrthoDB" id="342730at2759"/>
<evidence type="ECO:0000313" key="8">
    <source>
        <dbReference type="Proteomes" id="UP000001554"/>
    </source>
</evidence>